<feature type="domain" description="Carboxylesterase type B" evidence="8">
    <location>
        <begin position="26"/>
        <end position="526"/>
    </location>
</feature>
<keyword evidence="7" id="KW-0732">Signal</keyword>
<sequence length="539" mass="59863">MELNLRVCAAFLFLLAVNVHCDDRRPLVTIKDGLIRGTYQQSYEGRTYVAFEGIPYAQPPVQNLRFEDPEPVKPWTGILQATSTYSCMQIIRGEPTGQEDCLYLNVYVPRDKFDPSQNLDVIVHIHGGAFMLGNPAFMAAPGLIMDRDVVYVTMNYRLGVFGFYSTGNGISNGNFGLKDQAFALKWIQDNIHHFGGNKDSVTITGLSAGGTSVHLHYFSTLSEGLFHKGFAQSGAALVSWAIRKTPEVKSKILAEAVGCPWGDLECLKQRSAVQIIGTLNDGNGLGIHFGPTIEPASPNSFLSKMPYSKLKAKEVLDVPLLFSVVTEEGTVPCGVLYGQFDHLDQNWNHIMPSMLDYYNEEKQDEISKEIRDFYLQKEPVTVENFGKVIKMCSDRVFHNGVEKSAKLQAPLTESDVYVMVIGYLGRGEALAMFGVKADVGVGHGTDGRFYYQNFPMGPSDLDEEEIKMKNILLDTLVSFAKTGTPDVKGVHFEPVLKSGDFKYLLVNSPDNITMRRVETLGEVEFWDSLGLKEDENLVA</sequence>
<evidence type="ECO:0000313" key="10">
    <source>
        <dbReference type="Proteomes" id="UP000051574"/>
    </source>
</evidence>
<dbReference type="OrthoDB" id="6846267at2759"/>
<dbReference type="InterPro" id="IPR029058">
    <property type="entry name" value="AB_hydrolase_fold"/>
</dbReference>
<protein>
    <recommendedName>
        <fullName evidence="7">Carboxylic ester hydrolase</fullName>
        <ecNumber evidence="7">3.1.1.-</ecNumber>
    </recommendedName>
</protein>
<dbReference type="InterPro" id="IPR019826">
    <property type="entry name" value="Carboxylesterase_B_AS"/>
</dbReference>
<dbReference type="Pfam" id="PF00135">
    <property type="entry name" value="COesterase"/>
    <property type="match status" value="1"/>
</dbReference>
<proteinExistence type="inferred from homology"/>
<dbReference type="PANTHER" id="PTHR11559">
    <property type="entry name" value="CARBOXYLESTERASE"/>
    <property type="match status" value="1"/>
</dbReference>
<dbReference type="Gene3D" id="3.40.50.1820">
    <property type="entry name" value="alpha/beta hydrolase"/>
    <property type="match status" value="1"/>
</dbReference>
<feature type="signal peptide" evidence="7">
    <location>
        <begin position="1"/>
        <end position="21"/>
    </location>
</feature>
<accession>A0A0T6AYH9</accession>
<evidence type="ECO:0000256" key="1">
    <source>
        <dbReference type="ARBA" id="ARBA00005964"/>
    </source>
</evidence>
<dbReference type="EMBL" id="LJIG01022500">
    <property type="protein sequence ID" value="KRT80243.1"/>
    <property type="molecule type" value="Genomic_DNA"/>
</dbReference>
<keyword evidence="3" id="KW-0719">Serine esterase</keyword>
<reference evidence="9 10" key="1">
    <citation type="submission" date="2015-09" db="EMBL/GenBank/DDBJ databases">
        <title>Draft genome of the scarab beetle Oryctes borbonicus.</title>
        <authorList>
            <person name="Meyer J.M."/>
            <person name="Markov G.V."/>
            <person name="Baskaran P."/>
            <person name="Herrmann M."/>
            <person name="Sommer R.J."/>
            <person name="Roedelsperger C."/>
        </authorList>
    </citation>
    <scope>NUCLEOTIDE SEQUENCE [LARGE SCALE GENOMIC DNA]</scope>
    <source>
        <strain evidence="9">OB123</strain>
        <tissue evidence="9">Whole animal</tissue>
    </source>
</reference>
<evidence type="ECO:0000313" key="9">
    <source>
        <dbReference type="EMBL" id="KRT80243.1"/>
    </source>
</evidence>
<dbReference type="InterPro" id="IPR002168">
    <property type="entry name" value="Lipase_GDXG_HIS_AS"/>
</dbReference>
<feature type="chain" id="PRO_5006520934" description="Carboxylic ester hydrolase" evidence="7">
    <location>
        <begin position="22"/>
        <end position="539"/>
    </location>
</feature>
<dbReference type="GO" id="GO:0052689">
    <property type="term" value="F:carboxylic ester hydrolase activity"/>
    <property type="evidence" value="ECO:0007669"/>
    <property type="project" value="UniProtKB-KW"/>
</dbReference>
<dbReference type="InterPro" id="IPR050309">
    <property type="entry name" value="Type-B_Carboxylest/Lipase"/>
</dbReference>
<keyword evidence="10" id="KW-1185">Reference proteome</keyword>
<dbReference type="PROSITE" id="PS00941">
    <property type="entry name" value="CARBOXYLESTERASE_B_2"/>
    <property type="match status" value="1"/>
</dbReference>
<evidence type="ECO:0000256" key="4">
    <source>
        <dbReference type="ARBA" id="ARBA00022801"/>
    </source>
</evidence>
<dbReference type="SUPFAM" id="SSF53474">
    <property type="entry name" value="alpha/beta-Hydrolases"/>
    <property type="match status" value="1"/>
</dbReference>
<dbReference type="PROSITE" id="PS01173">
    <property type="entry name" value="LIPASE_GDXG_HIS"/>
    <property type="match status" value="1"/>
</dbReference>
<dbReference type="EC" id="3.1.1.-" evidence="7"/>
<keyword evidence="5" id="KW-1015">Disulfide bond</keyword>
<dbReference type="PROSITE" id="PS00122">
    <property type="entry name" value="CARBOXYLESTERASE_B_1"/>
    <property type="match status" value="1"/>
</dbReference>
<keyword evidence="4 7" id="KW-0378">Hydrolase</keyword>
<evidence type="ECO:0000256" key="7">
    <source>
        <dbReference type="RuleBase" id="RU361235"/>
    </source>
</evidence>
<comment type="caution">
    <text evidence="9">The sequence shown here is derived from an EMBL/GenBank/DDBJ whole genome shotgun (WGS) entry which is preliminary data.</text>
</comment>
<comment type="similarity">
    <text evidence="1 7">Belongs to the type-B carboxylesterase/lipase family.</text>
</comment>
<dbReference type="InterPro" id="IPR019819">
    <property type="entry name" value="Carboxylesterase_B_CS"/>
</dbReference>
<evidence type="ECO:0000256" key="2">
    <source>
        <dbReference type="ARBA" id="ARBA00010515"/>
    </source>
</evidence>
<name>A0A0T6AYH9_9SCAR</name>
<evidence type="ECO:0000256" key="6">
    <source>
        <dbReference type="ARBA" id="ARBA00023180"/>
    </source>
</evidence>
<organism evidence="9 10">
    <name type="scientific">Oryctes borbonicus</name>
    <dbReference type="NCBI Taxonomy" id="1629725"/>
    <lineage>
        <taxon>Eukaryota</taxon>
        <taxon>Metazoa</taxon>
        <taxon>Ecdysozoa</taxon>
        <taxon>Arthropoda</taxon>
        <taxon>Hexapoda</taxon>
        <taxon>Insecta</taxon>
        <taxon>Pterygota</taxon>
        <taxon>Neoptera</taxon>
        <taxon>Endopterygota</taxon>
        <taxon>Coleoptera</taxon>
        <taxon>Polyphaga</taxon>
        <taxon>Scarabaeiformia</taxon>
        <taxon>Scarabaeidae</taxon>
        <taxon>Dynastinae</taxon>
        <taxon>Oryctes</taxon>
    </lineage>
</organism>
<comment type="similarity">
    <text evidence="2">Belongs to the 'GDXG' lipolytic enzyme family.</text>
</comment>
<dbReference type="AlphaFoldDB" id="A0A0T6AYH9"/>
<dbReference type="InterPro" id="IPR002018">
    <property type="entry name" value="CarbesteraseB"/>
</dbReference>
<dbReference type="Proteomes" id="UP000051574">
    <property type="component" value="Unassembled WGS sequence"/>
</dbReference>
<keyword evidence="6" id="KW-0325">Glycoprotein</keyword>
<evidence type="ECO:0000259" key="8">
    <source>
        <dbReference type="Pfam" id="PF00135"/>
    </source>
</evidence>
<gene>
    <name evidence="9" type="ORF">AMK59_8624</name>
</gene>
<evidence type="ECO:0000256" key="3">
    <source>
        <dbReference type="ARBA" id="ARBA00022487"/>
    </source>
</evidence>
<dbReference type="ESTHER" id="9scar-a0a0t6ayh9">
    <property type="family name" value="Carb_B_Arthropoda"/>
</dbReference>
<evidence type="ECO:0000256" key="5">
    <source>
        <dbReference type="ARBA" id="ARBA00023157"/>
    </source>
</evidence>